<keyword evidence="4" id="KW-0547">Nucleotide-binding</keyword>
<dbReference type="OrthoDB" id="571684at2"/>
<sequence length="399" mass="44246">MPTAIKESQDYVALATSLALDFAQNAVERDKQGVTAKFERDRLRRSGLLKLIIPQEYGGLGATWITALEIVREFAKVDGSIAHLLGYHYLQVVTPHLFGTLEQKVNYYTWTARNNWFWGNALNPRDSRLTLTPNGNNLRLNGIKSFCSGAKDSDMLTVSTLLAGASKPVVLAIPTFSHGITIHNDWDNIGQRQTDSSSVSFSNVLVKEIEILADPESLGSPFAGLRVYISHLVRANILLGIALGAFSQAKEYTTSQTELWQTSDIESKSTDPYILQTYGQMWIDLQAVTSLTDEAAVKLQAAWEQGLQLTEAEFNESAIAITTATALATRVGLEITNQIFEVMGAMAQRPLEAIATDPEYGFDRYSRHLRSLTLDEPLAYKVRQVGQWVLNQELSRTKA</sequence>
<keyword evidence="18" id="KW-1185">Reference proteome</keyword>
<evidence type="ECO:0000259" key="14">
    <source>
        <dbReference type="Pfam" id="PF02770"/>
    </source>
</evidence>
<evidence type="ECO:0000256" key="11">
    <source>
        <dbReference type="ARBA" id="ARBA00047859"/>
    </source>
</evidence>
<evidence type="ECO:0000259" key="15">
    <source>
        <dbReference type="Pfam" id="PF02771"/>
    </source>
</evidence>
<feature type="domain" description="Acyl-CoA oxidase/dehydrogenase middle" evidence="14">
    <location>
        <begin position="131"/>
        <end position="204"/>
    </location>
</feature>
<dbReference type="KEGG" id="csg:Cylst_2616"/>
<keyword evidence="5 17" id="KW-0560">Oxidoreductase</keyword>
<evidence type="ECO:0000313" key="17">
    <source>
        <dbReference type="EMBL" id="AFZ24822.1"/>
    </source>
</evidence>
<evidence type="ECO:0000256" key="6">
    <source>
        <dbReference type="ARBA" id="ARBA00023033"/>
    </source>
</evidence>
<dbReference type="InterPro" id="IPR013786">
    <property type="entry name" value="AcylCoA_DH/ox_N"/>
</dbReference>
<dbReference type="eggNOG" id="COG1960">
    <property type="taxonomic scope" value="Bacteria"/>
</dbReference>
<dbReference type="GO" id="GO:0050660">
    <property type="term" value="F:flavin adenine dinucleotide binding"/>
    <property type="evidence" value="ECO:0007669"/>
    <property type="project" value="InterPro"/>
</dbReference>
<dbReference type="Gene3D" id="1.20.140.10">
    <property type="entry name" value="Butyryl-CoA Dehydrogenase, subunit A, domain 3"/>
    <property type="match status" value="1"/>
</dbReference>
<protein>
    <recommendedName>
        <fullName evidence="10">Dibenzothiophene monooxygenase</fullName>
        <ecNumber evidence="9">1.14.14.21</ecNumber>
    </recommendedName>
</protein>
<evidence type="ECO:0000256" key="5">
    <source>
        <dbReference type="ARBA" id="ARBA00023002"/>
    </source>
</evidence>
<evidence type="ECO:0000259" key="16">
    <source>
        <dbReference type="Pfam" id="PF08028"/>
    </source>
</evidence>
<dbReference type="InterPro" id="IPR036250">
    <property type="entry name" value="AcylCo_DH-like_C"/>
</dbReference>
<accession>K9WZ72</accession>
<feature type="domain" description="Acyl-CoA dehydrogenase/oxidase N-terminal" evidence="15">
    <location>
        <begin position="23"/>
        <end position="110"/>
    </location>
</feature>
<dbReference type="GO" id="GO:0008470">
    <property type="term" value="F:3-methylbutanoyl-CoA dehydrogenase activity"/>
    <property type="evidence" value="ECO:0007669"/>
    <property type="project" value="TreeGrafter"/>
</dbReference>
<dbReference type="STRING" id="56107.Cylst_2616"/>
<dbReference type="GO" id="GO:0006552">
    <property type="term" value="P:L-leucine catabolic process"/>
    <property type="evidence" value="ECO:0007669"/>
    <property type="project" value="TreeGrafter"/>
</dbReference>
<comment type="catalytic activity">
    <reaction evidence="12">
        <text>dibenzothiophene 5-oxide + FMNH2 + O2 = dibenzothiophene 5,5-dioxide + FMN + H2O + H(+)</text>
        <dbReference type="Rhea" id="RHEA:49080"/>
        <dbReference type="ChEBI" id="CHEBI:15377"/>
        <dbReference type="ChEBI" id="CHEBI:15378"/>
        <dbReference type="ChEBI" id="CHEBI:15379"/>
        <dbReference type="ChEBI" id="CHEBI:23683"/>
        <dbReference type="ChEBI" id="CHEBI:57618"/>
        <dbReference type="ChEBI" id="CHEBI:58210"/>
        <dbReference type="ChEBI" id="CHEBI:90356"/>
    </reaction>
</comment>
<keyword evidence="2" id="KW-0285">Flavoprotein</keyword>
<dbReference type="SUPFAM" id="SSF56645">
    <property type="entry name" value="Acyl-CoA dehydrogenase NM domain-like"/>
    <property type="match status" value="1"/>
</dbReference>
<dbReference type="GO" id="GO:0018640">
    <property type="term" value="F:dibenzothiophene monooxygenase activity"/>
    <property type="evidence" value="ECO:0007669"/>
    <property type="project" value="RHEA"/>
</dbReference>
<evidence type="ECO:0000256" key="7">
    <source>
        <dbReference type="ARBA" id="ARBA00034307"/>
    </source>
</evidence>
<name>K9WZ72_9NOST</name>
<dbReference type="InterPro" id="IPR046373">
    <property type="entry name" value="Acyl-CoA_Oxase/DH_mid-dom_sf"/>
</dbReference>
<keyword evidence="3" id="KW-0288">FMN</keyword>
<reference evidence="17 18" key="1">
    <citation type="submission" date="2012-06" db="EMBL/GenBank/DDBJ databases">
        <title>Finished chromosome of genome of Cylindrospermum stagnale PCC 7417.</title>
        <authorList>
            <consortium name="US DOE Joint Genome Institute"/>
            <person name="Gugger M."/>
            <person name="Coursin T."/>
            <person name="Rippka R."/>
            <person name="Tandeau De Marsac N."/>
            <person name="Huntemann M."/>
            <person name="Wei C.-L."/>
            <person name="Han J."/>
            <person name="Detter J.C."/>
            <person name="Han C."/>
            <person name="Tapia R."/>
            <person name="Chen A."/>
            <person name="Kyrpides N."/>
            <person name="Mavromatis K."/>
            <person name="Markowitz V."/>
            <person name="Szeto E."/>
            <person name="Ivanova N."/>
            <person name="Pagani I."/>
            <person name="Pati A."/>
            <person name="Goodwin L."/>
            <person name="Nordberg H.P."/>
            <person name="Cantor M.N."/>
            <person name="Hua S.X."/>
            <person name="Woyke T."/>
            <person name="Kerfeld C.A."/>
        </authorList>
    </citation>
    <scope>NUCLEOTIDE SEQUENCE [LARGE SCALE GENOMIC DNA]</scope>
    <source>
        <strain evidence="17 18">PCC 7417</strain>
    </source>
</reference>
<comment type="subcellular location">
    <subcellularLocation>
        <location evidence="1">Cytoplasm</location>
    </subcellularLocation>
</comment>
<dbReference type="Gene3D" id="1.10.540.10">
    <property type="entry name" value="Acyl-CoA dehydrogenase/oxidase, N-terminal domain"/>
    <property type="match status" value="1"/>
</dbReference>
<evidence type="ECO:0000256" key="1">
    <source>
        <dbReference type="ARBA" id="ARBA00004496"/>
    </source>
</evidence>
<evidence type="ECO:0000313" key="18">
    <source>
        <dbReference type="Proteomes" id="UP000010475"/>
    </source>
</evidence>
<organism evidence="17 18">
    <name type="scientific">Cylindrospermum stagnale PCC 7417</name>
    <dbReference type="NCBI Taxonomy" id="56107"/>
    <lineage>
        <taxon>Bacteria</taxon>
        <taxon>Bacillati</taxon>
        <taxon>Cyanobacteriota</taxon>
        <taxon>Cyanophyceae</taxon>
        <taxon>Nostocales</taxon>
        <taxon>Nostocaceae</taxon>
        <taxon>Cylindrospermum</taxon>
    </lineage>
</organism>
<evidence type="ECO:0000256" key="4">
    <source>
        <dbReference type="ARBA" id="ARBA00022741"/>
    </source>
</evidence>
<dbReference type="Gene3D" id="2.40.110.10">
    <property type="entry name" value="Butyryl-CoA Dehydrogenase, subunit A, domain 2"/>
    <property type="match status" value="1"/>
</dbReference>
<feature type="domain" description="Acyl-CoA dehydrogenase C-terminal" evidence="16">
    <location>
        <begin position="234"/>
        <end position="349"/>
    </location>
</feature>
<dbReference type="InterPro" id="IPR013107">
    <property type="entry name" value="Acyl-CoA_DH_C"/>
</dbReference>
<dbReference type="InterPro" id="IPR037069">
    <property type="entry name" value="AcylCoA_DH/ox_N_sf"/>
</dbReference>
<comment type="similarity">
    <text evidence="8">Belongs to the DszC flavin monooxygenase family.</text>
</comment>
<evidence type="ECO:0000256" key="3">
    <source>
        <dbReference type="ARBA" id="ARBA00022643"/>
    </source>
</evidence>
<evidence type="ECO:0000256" key="10">
    <source>
        <dbReference type="ARBA" id="ARBA00034345"/>
    </source>
</evidence>
<dbReference type="RefSeq" id="WP_015208076.1">
    <property type="nucleotide sequence ID" value="NC_019757.1"/>
</dbReference>
<dbReference type="PANTHER" id="PTHR43884">
    <property type="entry name" value="ACYL-COA DEHYDROGENASE"/>
    <property type="match status" value="1"/>
</dbReference>
<dbReference type="PANTHER" id="PTHR43884:SF12">
    <property type="entry name" value="ISOVALERYL-COA DEHYDROGENASE, MITOCHONDRIAL-RELATED"/>
    <property type="match status" value="1"/>
</dbReference>
<dbReference type="SUPFAM" id="SSF47203">
    <property type="entry name" value="Acyl-CoA dehydrogenase C-terminal domain-like"/>
    <property type="match status" value="1"/>
</dbReference>
<dbReference type="InterPro" id="IPR009100">
    <property type="entry name" value="AcylCoA_DH/oxidase_NM_dom_sf"/>
</dbReference>
<comment type="catalytic activity">
    <reaction evidence="11">
        <text>dibenzothiophene + FMNH2 + O2 = dibenzothiophene 5-oxide + FMN + H2O + H(+)</text>
        <dbReference type="Rhea" id="RHEA:49076"/>
        <dbReference type="ChEBI" id="CHEBI:15377"/>
        <dbReference type="ChEBI" id="CHEBI:15378"/>
        <dbReference type="ChEBI" id="CHEBI:15379"/>
        <dbReference type="ChEBI" id="CHEBI:23681"/>
        <dbReference type="ChEBI" id="CHEBI:23683"/>
        <dbReference type="ChEBI" id="CHEBI:57618"/>
        <dbReference type="ChEBI" id="CHEBI:58210"/>
    </reaction>
</comment>
<evidence type="ECO:0000256" key="8">
    <source>
        <dbReference type="ARBA" id="ARBA00034317"/>
    </source>
</evidence>
<dbReference type="HOGENOM" id="CLU_018204_10_0_3"/>
<dbReference type="EC" id="1.14.14.21" evidence="9"/>
<comment type="pathway">
    <text evidence="7">Sulfur metabolism; dibenzothiophene degradation.</text>
</comment>
<dbReference type="GO" id="GO:0005737">
    <property type="term" value="C:cytoplasm"/>
    <property type="evidence" value="ECO:0007669"/>
    <property type="project" value="UniProtKB-SubCell"/>
</dbReference>
<dbReference type="EMBL" id="CP003642">
    <property type="protein sequence ID" value="AFZ24822.1"/>
    <property type="molecule type" value="Genomic_DNA"/>
</dbReference>
<dbReference type="Pfam" id="PF02770">
    <property type="entry name" value="Acyl-CoA_dh_M"/>
    <property type="match status" value="1"/>
</dbReference>
<dbReference type="Proteomes" id="UP000010475">
    <property type="component" value="Chromosome"/>
</dbReference>
<keyword evidence="6" id="KW-0503">Monooxygenase</keyword>
<evidence type="ECO:0000256" key="2">
    <source>
        <dbReference type="ARBA" id="ARBA00022630"/>
    </source>
</evidence>
<comment type="catalytic activity">
    <reaction evidence="13">
        <text>dibenzothiophene + 2 FMNH2 + 2 O2 = dibenzothiophene 5,5-dioxide + 2 FMN + 2 H2O + 2 H(+)</text>
        <dbReference type="Rhea" id="RHEA:49072"/>
        <dbReference type="ChEBI" id="CHEBI:15377"/>
        <dbReference type="ChEBI" id="CHEBI:15378"/>
        <dbReference type="ChEBI" id="CHEBI:15379"/>
        <dbReference type="ChEBI" id="CHEBI:23681"/>
        <dbReference type="ChEBI" id="CHEBI:57618"/>
        <dbReference type="ChEBI" id="CHEBI:58210"/>
        <dbReference type="ChEBI" id="CHEBI:90356"/>
        <dbReference type="EC" id="1.14.14.21"/>
    </reaction>
</comment>
<dbReference type="Pfam" id="PF08028">
    <property type="entry name" value="Acyl-CoA_dh_2"/>
    <property type="match status" value="1"/>
</dbReference>
<gene>
    <name evidence="17" type="ORF">Cylst_2616</name>
</gene>
<dbReference type="FunFam" id="2.40.110.10:FF:000020">
    <property type="entry name" value="Putative acyl-CoA dehydrogenase YdbM"/>
    <property type="match status" value="1"/>
</dbReference>
<dbReference type="InterPro" id="IPR006091">
    <property type="entry name" value="Acyl-CoA_Oxase/DH_mid-dom"/>
</dbReference>
<dbReference type="AlphaFoldDB" id="K9WZ72"/>
<evidence type="ECO:0000256" key="13">
    <source>
        <dbReference type="ARBA" id="ARBA00049456"/>
    </source>
</evidence>
<dbReference type="PIRSF" id="PIRSF016578">
    <property type="entry name" value="HsaA"/>
    <property type="match status" value="1"/>
</dbReference>
<proteinExistence type="inferred from homology"/>
<evidence type="ECO:0000256" key="9">
    <source>
        <dbReference type="ARBA" id="ARBA00034328"/>
    </source>
</evidence>
<dbReference type="Pfam" id="PF02771">
    <property type="entry name" value="Acyl-CoA_dh_N"/>
    <property type="match status" value="1"/>
</dbReference>
<evidence type="ECO:0000256" key="12">
    <source>
        <dbReference type="ARBA" id="ARBA00048445"/>
    </source>
</evidence>